<proteinExistence type="inferred from homology"/>
<dbReference type="OrthoDB" id="9811611at2"/>
<evidence type="ECO:0000259" key="4">
    <source>
        <dbReference type="Pfam" id="PF01420"/>
    </source>
</evidence>
<dbReference type="Gene3D" id="3.90.220.20">
    <property type="entry name" value="DNA methylase specificity domains"/>
    <property type="match status" value="2"/>
</dbReference>
<accession>J9CN87</accession>
<evidence type="ECO:0000313" key="5">
    <source>
        <dbReference type="EMBL" id="EJV86817.1"/>
    </source>
</evidence>
<evidence type="ECO:0000313" key="6">
    <source>
        <dbReference type="Proteomes" id="UP000004136"/>
    </source>
</evidence>
<dbReference type="InterPro" id="IPR044946">
    <property type="entry name" value="Restrct_endonuc_typeI_TRD_sf"/>
</dbReference>
<feature type="domain" description="Type I restriction modification DNA specificity" evidence="4">
    <location>
        <begin position="191"/>
        <end position="366"/>
    </location>
</feature>
<dbReference type="InterPro" id="IPR000055">
    <property type="entry name" value="Restrct_endonuc_typeI_TRD"/>
</dbReference>
<gene>
    <name evidence="5" type="ORF">IG3_01707</name>
</gene>
<evidence type="ECO:0000256" key="1">
    <source>
        <dbReference type="ARBA" id="ARBA00010923"/>
    </source>
</evidence>
<evidence type="ECO:0000256" key="2">
    <source>
        <dbReference type="ARBA" id="ARBA00022747"/>
    </source>
</evidence>
<keyword evidence="3" id="KW-0238">DNA-binding</keyword>
<dbReference type="GO" id="GO:0009307">
    <property type="term" value="P:DNA restriction-modification system"/>
    <property type="evidence" value="ECO:0007669"/>
    <property type="project" value="UniProtKB-KW"/>
</dbReference>
<dbReference type="InterPro" id="IPR052021">
    <property type="entry name" value="Type-I_RS_S_subunit"/>
</dbReference>
<comment type="similarity">
    <text evidence="1">Belongs to the type-I restriction system S methylase family.</text>
</comment>
<dbReference type="PATRIC" id="fig|1053201.3.peg.1756"/>
<sequence>MPKFKFKDIAFNITQKRKPTTDDMETYIGLEHLDSGSLAVTRWGSKVPIKGDKLVMEKGDVLFGKRNAYLRRASIAPHDGLFSAHGMILRPNEEVISSKLFPFFICSDYFFDAAIRISVGSLSPTINWSALKELEFILPDMEEQEKLAELLWAANNTKEAYKKLLYITDELVKAHFIEMFGDPITNPLGWQSKPLLETGKCKNGMNYSSNESGVKIHCLGVGDFKNLSEIRDTSLLTMIALNSPPSEEYLLQNGDIIFVRSNGNKELVGRCLAVYPDGNSITYSGFCIRFRLLIDSLKIPYLLQMFKSNSVRQKMVGRGSNIQNLNQKILSEIDIPIPPIELQNQFEEFVQHTDKSKFELQQNIENLESTIKALMSKNFG</sequence>
<dbReference type="HOGENOM" id="CLU_021095_10_5_9"/>
<dbReference type="CDD" id="cd17517">
    <property type="entry name" value="RMtype1_S_EcoKI_StySPI-TRD2-CR2_like"/>
    <property type="match status" value="1"/>
</dbReference>
<protein>
    <recommendedName>
        <fullName evidence="4">Type I restriction modification DNA specificity domain-containing protein</fullName>
    </recommendedName>
</protein>
<evidence type="ECO:0000256" key="3">
    <source>
        <dbReference type="ARBA" id="ARBA00023125"/>
    </source>
</evidence>
<dbReference type="EMBL" id="AHDV01000009">
    <property type="protein sequence ID" value="EJV86817.1"/>
    <property type="molecule type" value="Genomic_DNA"/>
</dbReference>
<comment type="caution">
    <text evidence="5">The sequence shown here is derived from an EMBL/GenBank/DDBJ whole genome shotgun (WGS) entry which is preliminary data.</text>
</comment>
<dbReference type="REBASE" id="74829">
    <property type="entry name" value="S.BceA21ORF1704P"/>
</dbReference>
<feature type="domain" description="Type I restriction modification DNA specificity" evidence="4">
    <location>
        <begin position="11"/>
        <end position="156"/>
    </location>
</feature>
<organism evidence="5 6">
    <name type="scientific">Bacillus cereus HuA2-1</name>
    <dbReference type="NCBI Taxonomy" id="1053201"/>
    <lineage>
        <taxon>Bacteria</taxon>
        <taxon>Bacillati</taxon>
        <taxon>Bacillota</taxon>
        <taxon>Bacilli</taxon>
        <taxon>Bacillales</taxon>
        <taxon>Bacillaceae</taxon>
        <taxon>Bacillus</taxon>
        <taxon>Bacillus cereus group</taxon>
    </lineage>
</organism>
<reference evidence="5 6" key="1">
    <citation type="submission" date="2012-04" db="EMBL/GenBank/DDBJ databases">
        <title>The Genome Sequence of Bacillus cereus HuA2-1.</title>
        <authorList>
            <consortium name="The Broad Institute Genome Sequencing Platform"/>
            <consortium name="The Broad Institute Genome Sequencing Center for Infectious Disease"/>
            <person name="Feldgarden M."/>
            <person name="Van der Auwera G.A."/>
            <person name="Mahillon J."/>
            <person name="Duprez V."/>
            <person name="Timmery S."/>
            <person name="Mattelet C."/>
            <person name="Dierick K."/>
            <person name="Sun M."/>
            <person name="Yu Z."/>
            <person name="Zhu L."/>
            <person name="Hu X."/>
            <person name="Shank E.B."/>
            <person name="Swiecicka I."/>
            <person name="Hansen B.M."/>
            <person name="Andrup L."/>
            <person name="Young S.K."/>
            <person name="Zeng Q."/>
            <person name="Gargeya S."/>
            <person name="Fitzgerald M."/>
            <person name="Haas B."/>
            <person name="Abouelleil A."/>
            <person name="Alvarado L."/>
            <person name="Arachchi H.M."/>
            <person name="Berlin A."/>
            <person name="Chapman S.B."/>
            <person name="Goldberg J."/>
            <person name="Griggs A."/>
            <person name="Gujja S."/>
            <person name="Hansen M."/>
            <person name="Howarth C."/>
            <person name="Imamovic A."/>
            <person name="Larimer J."/>
            <person name="McCowen C."/>
            <person name="Montmayeur A."/>
            <person name="Murphy C."/>
            <person name="Neiman D."/>
            <person name="Pearson M."/>
            <person name="Priest M."/>
            <person name="Roberts A."/>
            <person name="Saif S."/>
            <person name="Shea T."/>
            <person name="Sisk P."/>
            <person name="Sykes S."/>
            <person name="Wortman J."/>
            <person name="Nusbaum C."/>
            <person name="Birren B."/>
        </authorList>
    </citation>
    <scope>NUCLEOTIDE SEQUENCE [LARGE SCALE GENOMIC DNA]</scope>
    <source>
        <strain evidence="5 6">HuA2-1</strain>
    </source>
</reference>
<name>J9CN87_BACCE</name>
<dbReference type="Proteomes" id="UP000004136">
    <property type="component" value="Unassembled WGS sequence"/>
</dbReference>
<dbReference type="GO" id="GO:0003677">
    <property type="term" value="F:DNA binding"/>
    <property type="evidence" value="ECO:0007669"/>
    <property type="project" value="UniProtKB-KW"/>
</dbReference>
<dbReference type="RefSeq" id="WP_002136098.1">
    <property type="nucleotide sequence ID" value="NZ_JH804672.1"/>
</dbReference>
<dbReference type="SUPFAM" id="SSF116734">
    <property type="entry name" value="DNA methylase specificity domain"/>
    <property type="match status" value="2"/>
</dbReference>
<keyword evidence="2" id="KW-0680">Restriction system</keyword>
<dbReference type="Pfam" id="PF01420">
    <property type="entry name" value="Methylase_S"/>
    <property type="match status" value="2"/>
</dbReference>
<dbReference type="PANTHER" id="PTHR30408">
    <property type="entry name" value="TYPE-1 RESTRICTION ENZYME ECOKI SPECIFICITY PROTEIN"/>
    <property type="match status" value="1"/>
</dbReference>
<dbReference type="AlphaFoldDB" id="J9CN87"/>
<dbReference type="PANTHER" id="PTHR30408:SF12">
    <property type="entry name" value="TYPE I RESTRICTION ENZYME MJAVIII SPECIFICITY SUBUNIT"/>
    <property type="match status" value="1"/>
</dbReference>